<evidence type="ECO:0000313" key="3">
    <source>
        <dbReference type="Proteomes" id="UP000499080"/>
    </source>
</evidence>
<gene>
    <name evidence="2" type="ORF">AVEN_8889_1</name>
</gene>
<feature type="transmembrane region" description="Helical" evidence="1">
    <location>
        <begin position="129"/>
        <end position="151"/>
    </location>
</feature>
<dbReference type="OrthoDB" id="6419712at2759"/>
<dbReference type="Proteomes" id="UP000499080">
    <property type="component" value="Unassembled WGS sequence"/>
</dbReference>
<evidence type="ECO:0008006" key="4">
    <source>
        <dbReference type="Google" id="ProtNLM"/>
    </source>
</evidence>
<keyword evidence="1" id="KW-0472">Membrane</keyword>
<keyword evidence="1" id="KW-0812">Transmembrane</keyword>
<keyword evidence="3" id="KW-1185">Reference proteome</keyword>
<organism evidence="2 3">
    <name type="scientific">Araneus ventricosus</name>
    <name type="common">Orbweaver spider</name>
    <name type="synonym">Epeira ventricosa</name>
    <dbReference type="NCBI Taxonomy" id="182803"/>
    <lineage>
        <taxon>Eukaryota</taxon>
        <taxon>Metazoa</taxon>
        <taxon>Ecdysozoa</taxon>
        <taxon>Arthropoda</taxon>
        <taxon>Chelicerata</taxon>
        <taxon>Arachnida</taxon>
        <taxon>Araneae</taxon>
        <taxon>Araneomorphae</taxon>
        <taxon>Entelegynae</taxon>
        <taxon>Araneoidea</taxon>
        <taxon>Araneidae</taxon>
        <taxon>Araneus</taxon>
    </lineage>
</organism>
<dbReference type="AlphaFoldDB" id="A0A4Y2BHI8"/>
<comment type="caution">
    <text evidence="2">The sequence shown here is derived from an EMBL/GenBank/DDBJ whole genome shotgun (WGS) entry which is preliminary data.</text>
</comment>
<reference evidence="2 3" key="1">
    <citation type="journal article" date="2019" name="Sci. Rep.">
        <title>Orb-weaving spider Araneus ventricosus genome elucidates the spidroin gene catalogue.</title>
        <authorList>
            <person name="Kono N."/>
            <person name="Nakamura H."/>
            <person name="Ohtoshi R."/>
            <person name="Moran D.A.P."/>
            <person name="Shinohara A."/>
            <person name="Yoshida Y."/>
            <person name="Fujiwara M."/>
            <person name="Mori M."/>
            <person name="Tomita M."/>
            <person name="Arakawa K."/>
        </authorList>
    </citation>
    <scope>NUCLEOTIDE SEQUENCE [LARGE SCALE GENOMIC DNA]</scope>
</reference>
<feature type="transmembrane region" description="Helical" evidence="1">
    <location>
        <begin position="279"/>
        <end position="302"/>
    </location>
</feature>
<evidence type="ECO:0000256" key="1">
    <source>
        <dbReference type="SAM" id="Phobius"/>
    </source>
</evidence>
<proteinExistence type="predicted"/>
<name>A0A4Y2BHI8_ARAVE</name>
<feature type="transmembrane region" description="Helical" evidence="1">
    <location>
        <begin position="54"/>
        <end position="73"/>
    </location>
</feature>
<protein>
    <recommendedName>
        <fullName evidence="4">Gustatory receptor</fullName>
    </recommendedName>
</protein>
<feature type="transmembrane region" description="Helical" evidence="1">
    <location>
        <begin position="348"/>
        <end position="367"/>
    </location>
</feature>
<accession>A0A4Y2BHI8</accession>
<evidence type="ECO:0000313" key="2">
    <source>
        <dbReference type="EMBL" id="GBL91731.1"/>
    </source>
</evidence>
<keyword evidence="1" id="KW-1133">Transmembrane helix</keyword>
<dbReference type="EMBL" id="BGPR01083519">
    <property type="protein sequence ID" value="GBL91731.1"/>
    <property type="molecule type" value="Genomic_DNA"/>
</dbReference>
<feature type="transmembrane region" description="Helical" evidence="1">
    <location>
        <begin position="244"/>
        <end position="267"/>
    </location>
</feature>
<sequence>MGTESRDLVKAKEKKAEMAFKALFLLFCASGITKTSTSSSNILNQRIKATTMRTFNILVLLSLLIVNISTFVAKNKDILATTSTYIFLVSLLQRSTLSAHLKYFQNILIRLKYVSKIYKLSSMDSSNKWIYLWASAGILLYVILGICNYFSTYEQQQYLLFNYTISQPQCKILLVMFLDIANILYVLLPFHTFAVYYTLLCHQMYCLVKNLQKRLESQQSFQFIQALETFKVLRKLIQDIDTQLSFSMFLSTLFNACVMHYGVNSLIRPMEICFRSHYAAVWLLFGISYSAFIAMAVTGILVHESSESVLEEFKDLACNTDRLIPSQKRILFNDKNHISLTVWKIIPIQRSFIICTLGTVLTYCMLFNGMRAERQPMC</sequence>
<feature type="transmembrane region" description="Helical" evidence="1">
    <location>
        <begin position="172"/>
        <end position="197"/>
    </location>
</feature>